<keyword evidence="1" id="KW-0175">Coiled coil</keyword>
<evidence type="ECO:0000313" key="3">
    <source>
        <dbReference type="EMBL" id="MBN3276869.1"/>
    </source>
</evidence>
<accession>A0ABS2XRX1</accession>
<reference evidence="3" key="1">
    <citation type="journal article" date="2021" name="Cell">
        <title>Tracing the genetic footprints of vertebrate landing in non-teleost ray-finned fishes.</title>
        <authorList>
            <person name="Bi X."/>
            <person name="Wang K."/>
            <person name="Yang L."/>
            <person name="Pan H."/>
            <person name="Jiang H."/>
            <person name="Wei Q."/>
            <person name="Fang M."/>
            <person name="Yu H."/>
            <person name="Zhu C."/>
            <person name="Cai Y."/>
            <person name="He Y."/>
            <person name="Gan X."/>
            <person name="Zeng H."/>
            <person name="Yu D."/>
            <person name="Zhu Y."/>
            <person name="Jiang H."/>
            <person name="Qiu Q."/>
            <person name="Yang H."/>
            <person name="Zhang Y.E."/>
            <person name="Wang W."/>
            <person name="Zhu M."/>
            <person name="He S."/>
            <person name="Zhang G."/>
        </authorList>
    </citation>
    <scope>NUCLEOTIDE SEQUENCE</scope>
    <source>
        <strain evidence="3">Pddl_001</strain>
    </source>
</reference>
<evidence type="ECO:0000313" key="4">
    <source>
        <dbReference type="Proteomes" id="UP001166093"/>
    </source>
</evidence>
<sequence length="178" mass="20470">RSVYDGQEHGEAGGRIRNHNHEIEMCNFHFHFVDSITELLSVRMHCEWLFCFFLFRSQVTETNSKLQDAGKELLNTMEELKQCREQQRNSAATVNKLSLPVLEVYNKLQEQMKAKNRMIEDACSQSLSCLAEGKMFLKVEPWSTSGIMLSCLWKQKNIQLARGLKTKQHGVGGRGYQG</sequence>
<feature type="non-terminal residue" evidence="3">
    <location>
        <position position="1"/>
    </location>
</feature>
<organism evidence="3 4">
    <name type="scientific">Polyodon spathula</name>
    <name type="common">North American paddlefish</name>
    <name type="synonym">Squalus spathula</name>
    <dbReference type="NCBI Taxonomy" id="7913"/>
    <lineage>
        <taxon>Eukaryota</taxon>
        <taxon>Metazoa</taxon>
        <taxon>Chordata</taxon>
        <taxon>Craniata</taxon>
        <taxon>Vertebrata</taxon>
        <taxon>Euteleostomi</taxon>
        <taxon>Actinopterygii</taxon>
        <taxon>Chondrostei</taxon>
        <taxon>Acipenseriformes</taxon>
        <taxon>Polyodontidae</taxon>
        <taxon>Polyodon</taxon>
    </lineage>
</organism>
<dbReference type="PANTHER" id="PTHR12702:SF3">
    <property type="entry name" value="EXOCYST COMPLEX COMPONENT 6B"/>
    <property type="match status" value="1"/>
</dbReference>
<dbReference type="PANTHER" id="PTHR12702">
    <property type="entry name" value="SEC15"/>
    <property type="match status" value="1"/>
</dbReference>
<feature type="domain" description="Exocyst complex component EXOC6/Sec15 N-terminal" evidence="2">
    <location>
        <begin position="16"/>
        <end position="116"/>
    </location>
</feature>
<feature type="non-terminal residue" evidence="3">
    <location>
        <position position="178"/>
    </location>
</feature>
<dbReference type="InterPro" id="IPR007225">
    <property type="entry name" value="EXOC6/Sec15"/>
</dbReference>
<proteinExistence type="predicted"/>
<evidence type="ECO:0000259" key="2">
    <source>
        <dbReference type="Pfam" id="PF20651"/>
    </source>
</evidence>
<gene>
    <name evidence="3" type="primary">Exoc6b_0</name>
    <name evidence="3" type="ORF">GTO93_0005871</name>
</gene>
<feature type="coiled-coil region" evidence="1">
    <location>
        <begin position="66"/>
        <end position="125"/>
    </location>
</feature>
<dbReference type="Pfam" id="PF20651">
    <property type="entry name" value="EXOC6_Sec15_N"/>
    <property type="match status" value="1"/>
</dbReference>
<name>A0ABS2XRX1_POLSP</name>
<dbReference type="EMBL" id="JAAWVQ010063272">
    <property type="protein sequence ID" value="MBN3276869.1"/>
    <property type="molecule type" value="Genomic_DNA"/>
</dbReference>
<evidence type="ECO:0000256" key="1">
    <source>
        <dbReference type="SAM" id="Coils"/>
    </source>
</evidence>
<comment type="caution">
    <text evidence="3">The sequence shown here is derived from an EMBL/GenBank/DDBJ whole genome shotgun (WGS) entry which is preliminary data.</text>
</comment>
<protein>
    <submittedName>
        <fullName evidence="3">EXC6B protein</fullName>
    </submittedName>
</protein>
<dbReference type="Proteomes" id="UP001166093">
    <property type="component" value="Unassembled WGS sequence"/>
</dbReference>
<dbReference type="InterPro" id="IPR048359">
    <property type="entry name" value="EXOC6_Sec15_N"/>
</dbReference>
<keyword evidence="4" id="KW-1185">Reference proteome</keyword>